<keyword evidence="1" id="KW-0378">Hydrolase</keyword>
<comment type="caution">
    <text evidence="1">The sequence shown here is derived from an EMBL/GenBank/DDBJ whole genome shotgun (WGS) entry which is preliminary data.</text>
</comment>
<evidence type="ECO:0000313" key="2">
    <source>
        <dbReference type="Proteomes" id="UP001595947"/>
    </source>
</evidence>
<dbReference type="RefSeq" id="WP_378036645.1">
    <property type="nucleotide sequence ID" value="NZ_JBHSIV010000012.1"/>
</dbReference>
<protein>
    <submittedName>
        <fullName evidence="1">PaaI family thioesterase</fullName>
        <ecNumber evidence="1">3.1.2.-</ecNumber>
    </submittedName>
</protein>
<dbReference type="GO" id="GO:0016787">
    <property type="term" value="F:hydrolase activity"/>
    <property type="evidence" value="ECO:0007669"/>
    <property type="project" value="UniProtKB-KW"/>
</dbReference>
<reference evidence="2" key="1">
    <citation type="journal article" date="2019" name="Int. J. Syst. Evol. Microbiol.">
        <title>The Global Catalogue of Microorganisms (GCM) 10K type strain sequencing project: providing services to taxonomists for standard genome sequencing and annotation.</title>
        <authorList>
            <consortium name="The Broad Institute Genomics Platform"/>
            <consortium name="The Broad Institute Genome Sequencing Center for Infectious Disease"/>
            <person name="Wu L."/>
            <person name="Ma J."/>
        </authorList>
    </citation>
    <scope>NUCLEOTIDE SEQUENCE [LARGE SCALE GENOMIC DNA]</scope>
    <source>
        <strain evidence="2">CGMCC 4.7093</strain>
    </source>
</reference>
<dbReference type="EMBL" id="JBHSIV010000012">
    <property type="protein sequence ID" value="MFC5063299.1"/>
    <property type="molecule type" value="Genomic_DNA"/>
</dbReference>
<keyword evidence="2" id="KW-1185">Reference proteome</keyword>
<gene>
    <name evidence="1" type="ORF">ACFPBZ_13850</name>
</gene>
<dbReference type="Gene3D" id="3.10.129.10">
    <property type="entry name" value="Hotdog Thioesterase"/>
    <property type="match status" value="2"/>
</dbReference>
<dbReference type="SUPFAM" id="SSF54637">
    <property type="entry name" value="Thioesterase/thiol ester dehydrase-isomerase"/>
    <property type="match status" value="2"/>
</dbReference>
<dbReference type="EC" id="3.1.2.-" evidence="1"/>
<proteinExistence type="predicted"/>
<dbReference type="Proteomes" id="UP001595947">
    <property type="component" value="Unassembled WGS sequence"/>
</dbReference>
<sequence length="267" mass="28023">MSDDPTPLAVLRGLVAQDAPLAPVHAALHARLTDVQRGTCSGRLPTQAGDGLLESVLILADFVMGVAYSSTLRAGDRIVTVRIGVQLLGRPLAGEELFGVGRLDDARNGVGLSSGTITDREGGEVARCLARNAVLTDDVAGQYGRTAPTWSNRPSSWRLLMPHRGEDPTRDGTTMIARPDHTSANSAGVVQGGALAGLAARGLAHSLDVVPEDFAVSFVRSVRPDGSPVMCRVVVEHGGRRLKVGRAELVDDRGKLLASASGTSFRH</sequence>
<dbReference type="InterPro" id="IPR029069">
    <property type="entry name" value="HotDog_dom_sf"/>
</dbReference>
<accession>A0ABV9YPK7</accession>
<organism evidence="1 2">
    <name type="scientific">Actinomycetospora atypica</name>
    <dbReference type="NCBI Taxonomy" id="1290095"/>
    <lineage>
        <taxon>Bacteria</taxon>
        <taxon>Bacillati</taxon>
        <taxon>Actinomycetota</taxon>
        <taxon>Actinomycetes</taxon>
        <taxon>Pseudonocardiales</taxon>
        <taxon>Pseudonocardiaceae</taxon>
        <taxon>Actinomycetospora</taxon>
    </lineage>
</organism>
<evidence type="ECO:0000313" key="1">
    <source>
        <dbReference type="EMBL" id="MFC5063299.1"/>
    </source>
</evidence>
<dbReference type="CDD" id="cd03443">
    <property type="entry name" value="PaaI_thioesterase"/>
    <property type="match status" value="1"/>
</dbReference>
<name>A0ABV9YPK7_9PSEU</name>